<protein>
    <recommendedName>
        <fullName evidence="12">Acyl-coenzyme A oxidase</fullName>
    </recommendedName>
</protein>
<dbReference type="GO" id="GO:0005504">
    <property type="term" value="F:fatty acid binding"/>
    <property type="evidence" value="ECO:0007669"/>
    <property type="project" value="TreeGrafter"/>
</dbReference>
<dbReference type="PIRSF" id="PIRSF000168">
    <property type="entry name" value="Acyl-CoA_oxidase"/>
    <property type="match status" value="1"/>
</dbReference>
<evidence type="ECO:0000256" key="1">
    <source>
        <dbReference type="ARBA" id="ARBA00001974"/>
    </source>
</evidence>
<dbReference type="PANTHER" id="PTHR10909">
    <property type="entry name" value="ELECTRON TRANSPORT OXIDOREDUCTASE"/>
    <property type="match status" value="1"/>
</dbReference>
<dbReference type="InterPro" id="IPR036250">
    <property type="entry name" value="AcylCo_DH-like_C"/>
</dbReference>
<evidence type="ECO:0000256" key="3">
    <source>
        <dbReference type="ARBA" id="ARBA00006288"/>
    </source>
</evidence>
<comment type="cofactor">
    <cofactor evidence="1">
        <name>FAD</name>
        <dbReference type="ChEBI" id="CHEBI:57692"/>
    </cofactor>
</comment>
<keyword evidence="6 12" id="KW-0274">FAD</keyword>
<keyword evidence="8" id="KW-0067">ATP-binding</keyword>
<evidence type="ECO:0000256" key="8">
    <source>
        <dbReference type="ARBA" id="ARBA00022840"/>
    </source>
</evidence>
<dbReference type="Gene3D" id="2.40.110.10">
    <property type="entry name" value="Butyryl-CoA Dehydrogenase, subunit A, domain 2"/>
    <property type="match status" value="1"/>
</dbReference>
<gene>
    <name evidence="19" type="ORF">AMSG_02419</name>
</gene>
<comment type="subcellular location">
    <subcellularLocation>
        <location evidence="2">Peroxisome</location>
    </subcellularLocation>
</comment>
<dbReference type="Pfam" id="PF14749">
    <property type="entry name" value="Acyl-CoA_ox_N"/>
    <property type="match status" value="1"/>
</dbReference>
<dbReference type="Proteomes" id="UP000054408">
    <property type="component" value="Unassembled WGS sequence"/>
</dbReference>
<dbReference type="SUPFAM" id="SSF56645">
    <property type="entry name" value="Acyl-CoA dehydrogenase NM domain-like"/>
    <property type="match status" value="1"/>
</dbReference>
<evidence type="ECO:0000259" key="18">
    <source>
        <dbReference type="Pfam" id="PF22924"/>
    </source>
</evidence>
<name>A0A0L0DVV4_THETB</name>
<dbReference type="GO" id="GO:0005777">
    <property type="term" value="C:peroxisome"/>
    <property type="evidence" value="ECO:0007669"/>
    <property type="project" value="UniProtKB-SubCell"/>
</dbReference>
<dbReference type="InterPro" id="IPR009100">
    <property type="entry name" value="AcylCoA_DH/oxidase_NM_dom_sf"/>
</dbReference>
<keyword evidence="4 12" id="KW-0285">Flavoprotein</keyword>
<evidence type="ECO:0000256" key="7">
    <source>
        <dbReference type="ARBA" id="ARBA00022832"/>
    </source>
</evidence>
<feature type="domain" description="Acyl-coenzyme A oxidase N-terminal" evidence="17">
    <location>
        <begin position="29"/>
        <end position="144"/>
    </location>
</feature>
<comment type="similarity">
    <text evidence="3 12">Belongs to the acyl-CoA oxidase family.</text>
</comment>
<evidence type="ECO:0000256" key="5">
    <source>
        <dbReference type="ARBA" id="ARBA00022741"/>
    </source>
</evidence>
<dbReference type="EMBL" id="GL349441">
    <property type="protein sequence ID" value="KNC56449.1"/>
    <property type="molecule type" value="Genomic_DNA"/>
</dbReference>
<keyword evidence="11" id="KW-0576">Peroxisome</keyword>
<evidence type="ECO:0000256" key="4">
    <source>
        <dbReference type="ARBA" id="ARBA00022630"/>
    </source>
</evidence>
<dbReference type="SUPFAM" id="SSF47203">
    <property type="entry name" value="Acyl-CoA dehydrogenase C-terminal domain-like"/>
    <property type="match status" value="2"/>
</dbReference>
<dbReference type="InterPro" id="IPR046373">
    <property type="entry name" value="Acyl-CoA_Oxase/DH_mid-dom_sf"/>
</dbReference>
<evidence type="ECO:0000259" key="17">
    <source>
        <dbReference type="Pfam" id="PF14749"/>
    </source>
</evidence>
<evidence type="ECO:0000313" key="19">
    <source>
        <dbReference type="EMBL" id="KNC56449.1"/>
    </source>
</evidence>
<proteinExistence type="inferred from homology"/>
<dbReference type="InterPro" id="IPR012258">
    <property type="entry name" value="Acyl-CoA_oxidase"/>
</dbReference>
<evidence type="ECO:0000256" key="12">
    <source>
        <dbReference type="PIRNR" id="PIRNR000168"/>
    </source>
</evidence>
<keyword evidence="20" id="KW-1185">Reference proteome</keyword>
<feature type="binding site" evidence="14">
    <location>
        <position position="189"/>
    </location>
    <ligand>
        <name>FAD</name>
        <dbReference type="ChEBI" id="CHEBI:57692"/>
    </ligand>
</feature>
<evidence type="ECO:0000256" key="6">
    <source>
        <dbReference type="ARBA" id="ARBA00022827"/>
    </source>
</evidence>
<feature type="active site" description="Proton acceptor" evidence="13">
    <location>
        <position position="433"/>
    </location>
</feature>
<keyword evidence="10" id="KW-0443">Lipid metabolism</keyword>
<dbReference type="RefSeq" id="XP_013760961.1">
    <property type="nucleotide sequence ID" value="XM_013905507.1"/>
</dbReference>
<evidence type="ECO:0000259" key="16">
    <source>
        <dbReference type="Pfam" id="PF02770"/>
    </source>
</evidence>
<dbReference type="InterPro" id="IPR055060">
    <property type="entry name" value="ACOX_C_alpha1"/>
</dbReference>
<dbReference type="Gene3D" id="1.10.540.10">
    <property type="entry name" value="Acyl-CoA dehydrogenase/oxidase, N-terminal domain"/>
    <property type="match status" value="1"/>
</dbReference>
<evidence type="ECO:0000313" key="20">
    <source>
        <dbReference type="Proteomes" id="UP000054408"/>
    </source>
</evidence>
<feature type="domain" description="Acyl-CoA oxidase C-alpha1" evidence="18">
    <location>
        <begin position="286"/>
        <end position="448"/>
    </location>
</feature>
<dbReference type="OMA" id="AHAQYMV"/>
<dbReference type="GO" id="GO:0071949">
    <property type="term" value="F:FAD binding"/>
    <property type="evidence" value="ECO:0007669"/>
    <property type="project" value="InterPro"/>
</dbReference>
<dbReference type="Pfam" id="PF01756">
    <property type="entry name" value="ACOX"/>
    <property type="match status" value="1"/>
</dbReference>
<dbReference type="PANTHER" id="PTHR10909:SF250">
    <property type="entry name" value="PEROXISOMAL ACYL-COENZYME A OXIDASE 1"/>
    <property type="match status" value="1"/>
</dbReference>
<keyword evidence="5" id="KW-0547">Nucleotide-binding</keyword>
<dbReference type="Pfam" id="PF22924">
    <property type="entry name" value="ACOX_C_alpha1"/>
    <property type="match status" value="1"/>
</dbReference>
<dbReference type="InterPro" id="IPR006091">
    <property type="entry name" value="Acyl-CoA_Oxase/DH_mid-dom"/>
</dbReference>
<evidence type="ECO:0000256" key="9">
    <source>
        <dbReference type="ARBA" id="ARBA00023002"/>
    </source>
</evidence>
<evidence type="ECO:0000256" key="2">
    <source>
        <dbReference type="ARBA" id="ARBA00004275"/>
    </source>
</evidence>
<dbReference type="InterPro" id="IPR002655">
    <property type="entry name" value="Acyl-CoA_oxidase_C"/>
</dbReference>
<dbReference type="Pfam" id="PF02770">
    <property type="entry name" value="Acyl-CoA_dh_M"/>
    <property type="match status" value="1"/>
</dbReference>
<keyword evidence="9" id="KW-0560">Oxidoreductase</keyword>
<feature type="binding site" evidence="14">
    <location>
        <position position="150"/>
    </location>
    <ligand>
        <name>FAD</name>
        <dbReference type="ChEBI" id="CHEBI:57692"/>
    </ligand>
</feature>
<evidence type="ECO:0000256" key="13">
    <source>
        <dbReference type="PIRSR" id="PIRSR000168-1"/>
    </source>
</evidence>
<dbReference type="OrthoDB" id="538336at2759"/>
<accession>A0A0L0DVV4</accession>
<evidence type="ECO:0000256" key="11">
    <source>
        <dbReference type="ARBA" id="ARBA00023140"/>
    </source>
</evidence>
<dbReference type="FunFam" id="1.10.540.10:FF:000006">
    <property type="entry name" value="Acyl-coenzyme A oxidase"/>
    <property type="match status" value="1"/>
</dbReference>
<evidence type="ECO:0000259" key="15">
    <source>
        <dbReference type="Pfam" id="PF01756"/>
    </source>
</evidence>
<dbReference type="GO" id="GO:0003997">
    <property type="term" value="F:acyl-CoA oxidase activity"/>
    <property type="evidence" value="ECO:0007669"/>
    <property type="project" value="InterPro"/>
</dbReference>
<evidence type="ECO:0000256" key="14">
    <source>
        <dbReference type="PIRSR" id="PIRSR000168-2"/>
    </source>
</evidence>
<organism evidence="19 20">
    <name type="scientific">Thecamonas trahens ATCC 50062</name>
    <dbReference type="NCBI Taxonomy" id="461836"/>
    <lineage>
        <taxon>Eukaryota</taxon>
        <taxon>Apusozoa</taxon>
        <taxon>Apusomonadida</taxon>
        <taxon>Apusomonadidae</taxon>
        <taxon>Thecamonas</taxon>
    </lineage>
</organism>
<dbReference type="FunFam" id="2.40.110.10:FF:000003">
    <property type="entry name" value="Acyl-coenzyme A oxidase"/>
    <property type="match status" value="1"/>
</dbReference>
<dbReference type="GO" id="GO:0005524">
    <property type="term" value="F:ATP binding"/>
    <property type="evidence" value="ECO:0007669"/>
    <property type="project" value="UniProtKB-KW"/>
</dbReference>
<dbReference type="FunFam" id="1.20.140.10:FF:000005">
    <property type="entry name" value="Acyl-coenzyme A oxidase"/>
    <property type="match status" value="1"/>
</dbReference>
<dbReference type="GO" id="GO:0033540">
    <property type="term" value="P:fatty acid beta-oxidation using acyl-CoA oxidase"/>
    <property type="evidence" value="ECO:0007669"/>
    <property type="project" value="TreeGrafter"/>
</dbReference>
<sequence length="669" mass="72815">MAASKEGFLEAKHEGVALLARERAAASFNVRAMTHLLDGGEEATAEKERVAAMVEEHAVLQASDRYFVGRQESLARAMQKFKEIVRLTLAAGLDREDGVRMYYYVNEPMPTSLHHGMFIPTIQSQGTDEQRAEWLPLAAMFSIIGAYAQTELGHGSNVRGLETTATFDVETDEFVLNSPTLTSMKWWPGGLGVAATHCVTHARLMIDGTDYGVHTFIVQVRDLEDHTPLPGIVIGDIGPKFGWNTADNGYLAFDSVRIPRNQLLARYATVARDGTYTKPPHEKIGYGTMIRIRSMIVAGASDALARACTIAIRYSAVRRQGTTRGRDGGEMVVLDYTMQQHRLLILLATAYAFHFTGEYMMELYRRLQADLEDNDLSVLPEVHATSAGLKSMTTTVTADGIEEARRACGGHGFSQFSGLPYLYTWYVPAVTYEGDNVVLALQTARYLIKSCRQAADGKPLSAGVAYLSARPGATCAAANPADMGRLDVLAATLAARAGEAVRAVTGRLDALLASGVDYDEAWNHLMVELCAASRAHCEYSVVRNFAAAIATVECPDLAGILTALCRLYAASRIEADLGSFLAQGYLSKGQSQWVKDIVHATLAVIRPDAVALVDAFNFPDFLLNSALGRKDGDVYVGLVEAARSAPVNEHLRPIIDKSLFSNLHIPSRL</sequence>
<dbReference type="GeneID" id="25562100"/>
<dbReference type="AlphaFoldDB" id="A0A0L0DVV4"/>
<dbReference type="FunFam" id="1.20.140.10:FF:000013">
    <property type="entry name" value="Acyl-coenzyme A oxidase"/>
    <property type="match status" value="1"/>
</dbReference>
<reference evidence="19 20" key="1">
    <citation type="submission" date="2010-05" db="EMBL/GenBank/DDBJ databases">
        <title>The Genome Sequence of Thecamonas trahens ATCC 50062.</title>
        <authorList>
            <consortium name="The Broad Institute Genome Sequencing Platform"/>
            <person name="Russ C."/>
            <person name="Cuomo C."/>
            <person name="Shea T."/>
            <person name="Young S.K."/>
            <person name="Zeng Q."/>
            <person name="Koehrsen M."/>
            <person name="Haas B."/>
            <person name="Borodovsky M."/>
            <person name="Guigo R."/>
            <person name="Alvarado L."/>
            <person name="Berlin A."/>
            <person name="Bochicchio J."/>
            <person name="Borenstein D."/>
            <person name="Chapman S."/>
            <person name="Chen Z."/>
            <person name="Freedman E."/>
            <person name="Gellesch M."/>
            <person name="Goldberg J."/>
            <person name="Griggs A."/>
            <person name="Gujja S."/>
            <person name="Heilman E."/>
            <person name="Heiman D."/>
            <person name="Hepburn T."/>
            <person name="Howarth C."/>
            <person name="Jen D."/>
            <person name="Larson L."/>
            <person name="Mehta T."/>
            <person name="Park D."/>
            <person name="Pearson M."/>
            <person name="Roberts A."/>
            <person name="Saif S."/>
            <person name="Shenoy N."/>
            <person name="Sisk P."/>
            <person name="Stolte C."/>
            <person name="Sykes S."/>
            <person name="Thomson T."/>
            <person name="Walk T."/>
            <person name="White J."/>
            <person name="Yandava C."/>
            <person name="Burger G."/>
            <person name="Gray M.W."/>
            <person name="Holland P.W.H."/>
            <person name="King N."/>
            <person name="Lang F.B.F."/>
            <person name="Roger A.J."/>
            <person name="Ruiz-Trillo I."/>
            <person name="Lander E."/>
            <person name="Nusbaum C."/>
        </authorList>
    </citation>
    <scope>NUCLEOTIDE SEQUENCE [LARGE SCALE GENOMIC DNA]</scope>
    <source>
        <strain evidence="19 20">ATCC 50062</strain>
    </source>
</reference>
<feature type="domain" description="Acyl-CoA oxidase/dehydrogenase middle" evidence="16">
    <location>
        <begin position="146"/>
        <end position="256"/>
    </location>
</feature>
<dbReference type="eggNOG" id="KOG0136">
    <property type="taxonomic scope" value="Eukaryota"/>
</dbReference>
<feature type="domain" description="Acyl-CoA oxidase C-terminal" evidence="15">
    <location>
        <begin position="487"/>
        <end position="653"/>
    </location>
</feature>
<evidence type="ECO:0000256" key="10">
    <source>
        <dbReference type="ARBA" id="ARBA00023098"/>
    </source>
</evidence>
<dbReference type="InterPro" id="IPR037069">
    <property type="entry name" value="AcylCoA_DH/ox_N_sf"/>
</dbReference>
<dbReference type="InterPro" id="IPR029320">
    <property type="entry name" value="Acyl-CoA_ox_N"/>
</dbReference>
<dbReference type="Gene3D" id="1.20.140.10">
    <property type="entry name" value="Butyryl-CoA Dehydrogenase, subunit A, domain 3"/>
    <property type="match status" value="2"/>
</dbReference>
<dbReference type="GO" id="GO:0055088">
    <property type="term" value="P:lipid homeostasis"/>
    <property type="evidence" value="ECO:0007669"/>
    <property type="project" value="TreeGrafter"/>
</dbReference>
<dbReference type="STRING" id="461836.A0A0L0DVV4"/>
<keyword evidence="7" id="KW-0276">Fatty acid metabolism</keyword>